<sequence length="214" mass="23938">MTDTGLTLRERKKLRTRRALVEEALRLFTERGFGEATLDEVVAAVEVSQRTFFRYFSSKEDVALAPEKELWAAYVAEMERLPPPAEGSPWPRFEEVLFTAVAGMADGWERRFLVSRALCDRTPALVAHSLRHCAEVTDRVVALAGRRSRGDELRIRLTLELMLAAWRWAVHQWSAEAAASAAAHGGADREALYARMREAFAALPGVVALVTERG</sequence>
<dbReference type="Gene3D" id="1.10.357.10">
    <property type="entry name" value="Tetracycline Repressor, domain 2"/>
    <property type="match status" value="1"/>
</dbReference>
<evidence type="ECO:0000256" key="4">
    <source>
        <dbReference type="PROSITE-ProRule" id="PRU00335"/>
    </source>
</evidence>
<dbReference type="InterPro" id="IPR050109">
    <property type="entry name" value="HTH-type_TetR-like_transc_reg"/>
</dbReference>
<dbReference type="Proteomes" id="UP001183420">
    <property type="component" value="Unassembled WGS sequence"/>
</dbReference>
<name>A0ABU2LQS1_9ACTN</name>
<feature type="domain" description="HTH tetR-type" evidence="5">
    <location>
        <begin position="14"/>
        <end position="74"/>
    </location>
</feature>
<dbReference type="PANTHER" id="PTHR30055:SF238">
    <property type="entry name" value="MYCOFACTOCIN BIOSYNTHESIS TRANSCRIPTIONAL REGULATOR MFTR-RELATED"/>
    <property type="match status" value="1"/>
</dbReference>
<dbReference type="PROSITE" id="PS50977">
    <property type="entry name" value="HTH_TETR_2"/>
    <property type="match status" value="1"/>
</dbReference>
<accession>A0ABU2LQS1</accession>
<dbReference type="InterPro" id="IPR009057">
    <property type="entry name" value="Homeodomain-like_sf"/>
</dbReference>
<gene>
    <name evidence="6" type="ORF">RNC47_14615</name>
</gene>
<evidence type="ECO:0000313" key="7">
    <source>
        <dbReference type="Proteomes" id="UP001183420"/>
    </source>
</evidence>
<keyword evidence="3" id="KW-0804">Transcription</keyword>
<evidence type="ECO:0000259" key="5">
    <source>
        <dbReference type="PROSITE" id="PS50977"/>
    </source>
</evidence>
<dbReference type="PANTHER" id="PTHR30055">
    <property type="entry name" value="HTH-TYPE TRANSCRIPTIONAL REGULATOR RUTR"/>
    <property type="match status" value="1"/>
</dbReference>
<dbReference type="InterPro" id="IPR023772">
    <property type="entry name" value="DNA-bd_HTH_TetR-type_CS"/>
</dbReference>
<dbReference type="InterPro" id="IPR001647">
    <property type="entry name" value="HTH_TetR"/>
</dbReference>
<keyword evidence="1" id="KW-0805">Transcription regulation</keyword>
<protein>
    <submittedName>
        <fullName evidence="6">TetR family transcriptional regulator</fullName>
    </submittedName>
</protein>
<evidence type="ECO:0000313" key="6">
    <source>
        <dbReference type="EMBL" id="MDT0319572.1"/>
    </source>
</evidence>
<evidence type="ECO:0000256" key="1">
    <source>
        <dbReference type="ARBA" id="ARBA00023015"/>
    </source>
</evidence>
<comment type="caution">
    <text evidence="6">The sequence shown here is derived from an EMBL/GenBank/DDBJ whole genome shotgun (WGS) entry which is preliminary data.</text>
</comment>
<evidence type="ECO:0000256" key="3">
    <source>
        <dbReference type="ARBA" id="ARBA00023163"/>
    </source>
</evidence>
<keyword evidence="7" id="KW-1185">Reference proteome</keyword>
<proteinExistence type="predicted"/>
<dbReference type="RefSeq" id="WP_311598962.1">
    <property type="nucleotide sequence ID" value="NZ_JAVREM010000015.1"/>
</dbReference>
<dbReference type="PROSITE" id="PS01081">
    <property type="entry name" value="HTH_TETR_1"/>
    <property type="match status" value="1"/>
</dbReference>
<dbReference type="SUPFAM" id="SSF46689">
    <property type="entry name" value="Homeodomain-like"/>
    <property type="match status" value="1"/>
</dbReference>
<organism evidence="6 7">
    <name type="scientific">Streptomyces millisiae</name>
    <dbReference type="NCBI Taxonomy" id="3075542"/>
    <lineage>
        <taxon>Bacteria</taxon>
        <taxon>Bacillati</taxon>
        <taxon>Actinomycetota</taxon>
        <taxon>Actinomycetes</taxon>
        <taxon>Kitasatosporales</taxon>
        <taxon>Streptomycetaceae</taxon>
        <taxon>Streptomyces</taxon>
    </lineage>
</organism>
<evidence type="ECO:0000256" key="2">
    <source>
        <dbReference type="ARBA" id="ARBA00023125"/>
    </source>
</evidence>
<dbReference type="EMBL" id="JAVREM010000015">
    <property type="protein sequence ID" value="MDT0319572.1"/>
    <property type="molecule type" value="Genomic_DNA"/>
</dbReference>
<feature type="DNA-binding region" description="H-T-H motif" evidence="4">
    <location>
        <begin position="37"/>
        <end position="56"/>
    </location>
</feature>
<keyword evidence="2 4" id="KW-0238">DNA-binding</keyword>
<dbReference type="Pfam" id="PF00440">
    <property type="entry name" value="TetR_N"/>
    <property type="match status" value="1"/>
</dbReference>
<reference evidence="7" key="1">
    <citation type="submission" date="2023-07" db="EMBL/GenBank/DDBJ databases">
        <title>30 novel species of actinomycetes from the DSMZ collection.</title>
        <authorList>
            <person name="Nouioui I."/>
        </authorList>
    </citation>
    <scope>NUCLEOTIDE SEQUENCE [LARGE SCALE GENOMIC DNA]</scope>
    <source>
        <strain evidence="7">DSM 44918</strain>
    </source>
</reference>
<dbReference type="PRINTS" id="PR00455">
    <property type="entry name" value="HTHTETR"/>
</dbReference>